<dbReference type="Pfam" id="PF04607">
    <property type="entry name" value="RelA_SpoT"/>
    <property type="match status" value="1"/>
</dbReference>
<comment type="caution">
    <text evidence="2">The sequence shown here is derived from an EMBL/GenBank/DDBJ whole genome shotgun (WGS) entry which is preliminary data.</text>
</comment>
<organism evidence="2 3">
    <name type="scientific">Clostridium frigoriphilum</name>
    <dbReference type="NCBI Taxonomy" id="443253"/>
    <lineage>
        <taxon>Bacteria</taxon>
        <taxon>Bacillati</taxon>
        <taxon>Bacillota</taxon>
        <taxon>Clostridia</taxon>
        <taxon>Eubacteriales</taxon>
        <taxon>Clostridiaceae</taxon>
        <taxon>Clostridium</taxon>
    </lineage>
</organism>
<name>A0ABU7UTJ1_9CLOT</name>
<keyword evidence="3" id="KW-1185">Reference proteome</keyword>
<dbReference type="CDD" id="cd05399">
    <property type="entry name" value="NT_Rel-Spo_like"/>
    <property type="match status" value="1"/>
</dbReference>
<feature type="domain" description="RelA/SpoT" evidence="1">
    <location>
        <begin position="56"/>
        <end position="189"/>
    </location>
</feature>
<evidence type="ECO:0000313" key="2">
    <source>
        <dbReference type="EMBL" id="MEF2114603.1"/>
    </source>
</evidence>
<protein>
    <recommendedName>
        <fullName evidence="1">RelA/SpoT domain-containing protein</fullName>
    </recommendedName>
</protein>
<dbReference type="PANTHER" id="PTHR41773:SF1">
    <property type="entry name" value="RELA_SPOT DOMAIN-CONTAINING PROTEIN"/>
    <property type="match status" value="1"/>
</dbReference>
<dbReference type="PANTHER" id="PTHR41773">
    <property type="entry name" value="GTP PYROPHOSPHATASE-RELATED"/>
    <property type="match status" value="1"/>
</dbReference>
<evidence type="ECO:0000313" key="3">
    <source>
        <dbReference type="Proteomes" id="UP001498469"/>
    </source>
</evidence>
<dbReference type="InterPro" id="IPR007685">
    <property type="entry name" value="RelA_SpoT"/>
</dbReference>
<reference evidence="2 3" key="1">
    <citation type="submission" date="2023-11" db="EMBL/GenBank/DDBJ databases">
        <title>Draft genome sequence of a psychrophilic Clostridium strain from permafrost water brine.</title>
        <authorList>
            <person name="Shcherbakova V.A."/>
            <person name="Trubitsyn V.E."/>
            <person name="Zakharyuk A.G."/>
        </authorList>
    </citation>
    <scope>NUCLEOTIDE SEQUENCE [LARGE SCALE GENOMIC DNA]</scope>
    <source>
        <strain evidence="2 3">14F</strain>
    </source>
</reference>
<dbReference type="EMBL" id="JAZHFS010000026">
    <property type="protein sequence ID" value="MEF2114603.1"/>
    <property type="molecule type" value="Genomic_DNA"/>
</dbReference>
<dbReference type="RefSeq" id="WP_216254947.1">
    <property type="nucleotide sequence ID" value="NZ_JAZHFS010000026.1"/>
</dbReference>
<sequence length="378" mass="43674">MEKLATAKFDFKLHQQNAIDEFTKFRPLHEAFSITIQTILKKCLDDKNIKYHSIEARAKSINSFAEKASKPSKNNINLPKYKNPIEEITDLTGVRIITFFPITINAVNQVLSNEFTILEKNDKSAALDKQEKLGYKSVHYLIKLKPSRCNLSEYKLFTDMVAEVQVRTILQHAWAEIEHDIEYKSETIIPIDIKRRFMALAGLLEIADREFQSIQNDDVMLKKQSRISVNSGKLQNIEITNDSVKAYLDKKLGGEADKDNIYDHEANMLIELGFKDLQQVDDCIKNYDVENIRRILFDKIDSEKSVSDKAVSQFLLFMSLLIAGMGETFIKRHPWTNPSISDDSDYWIKYWYDLITLLKKSGITVRNYIPTINTNENS</sequence>
<proteinExistence type="predicted"/>
<accession>A0ABU7UTJ1</accession>
<dbReference type="SMART" id="SM00954">
    <property type="entry name" value="RelA_SpoT"/>
    <property type="match status" value="1"/>
</dbReference>
<dbReference type="Proteomes" id="UP001498469">
    <property type="component" value="Unassembled WGS sequence"/>
</dbReference>
<evidence type="ECO:0000259" key="1">
    <source>
        <dbReference type="SMART" id="SM00954"/>
    </source>
</evidence>
<gene>
    <name evidence="2" type="ORF">SJI18_20135</name>
</gene>